<sequence>MFFQSLFPPISVYICLNVPGELAKWKEAWTHGTWGTDWPCRPELWACTYSPVCAASSCRLRSRQPQAPRCLGPQSEVVVCGCLVNEPGAPRDRWPRGHHDQASFPHMAPAAPLCAFFTSKRLLSVNCTGWRKNKLRVLSPHRVSLNKLNTTTTLHQDELHPSPWHPVTSGTRTGVSHSTRPLVRPFTQVQKLHCCGRALPCILRSLLSAGFHISTVGAL</sequence>
<evidence type="ECO:0000256" key="1">
    <source>
        <dbReference type="SAM" id="MobiDB-lite"/>
    </source>
</evidence>
<name>A0A811Y9S9_NYCPR</name>
<keyword evidence="3" id="KW-1185">Reference proteome</keyword>
<dbReference type="AlphaFoldDB" id="A0A811Y9S9"/>
<protein>
    <submittedName>
        <fullName evidence="2">(raccoon dog) hypothetical protein</fullName>
    </submittedName>
</protein>
<proteinExistence type="predicted"/>
<organism evidence="2 3">
    <name type="scientific">Nyctereutes procyonoides</name>
    <name type="common">Raccoon dog</name>
    <name type="synonym">Canis procyonoides</name>
    <dbReference type="NCBI Taxonomy" id="34880"/>
    <lineage>
        <taxon>Eukaryota</taxon>
        <taxon>Metazoa</taxon>
        <taxon>Chordata</taxon>
        <taxon>Craniata</taxon>
        <taxon>Vertebrata</taxon>
        <taxon>Euteleostomi</taxon>
        <taxon>Mammalia</taxon>
        <taxon>Eutheria</taxon>
        <taxon>Laurasiatheria</taxon>
        <taxon>Carnivora</taxon>
        <taxon>Caniformia</taxon>
        <taxon>Canidae</taxon>
        <taxon>Nyctereutes</taxon>
    </lineage>
</organism>
<comment type="caution">
    <text evidence="2">The sequence shown here is derived from an EMBL/GenBank/DDBJ whole genome shotgun (WGS) entry which is preliminary data.</text>
</comment>
<accession>A0A811Y9S9</accession>
<feature type="compositionally biased region" description="Polar residues" evidence="1">
    <location>
        <begin position="168"/>
        <end position="178"/>
    </location>
</feature>
<evidence type="ECO:0000313" key="2">
    <source>
        <dbReference type="EMBL" id="CAD7673708.1"/>
    </source>
</evidence>
<reference evidence="2" key="1">
    <citation type="submission" date="2020-12" db="EMBL/GenBank/DDBJ databases">
        <authorList>
            <consortium name="Molecular Ecology Group"/>
        </authorList>
    </citation>
    <scope>NUCLEOTIDE SEQUENCE</scope>
    <source>
        <strain evidence="2">TBG_1078</strain>
    </source>
</reference>
<dbReference type="EMBL" id="CAJHUB010000672">
    <property type="protein sequence ID" value="CAD7673708.1"/>
    <property type="molecule type" value="Genomic_DNA"/>
</dbReference>
<dbReference type="Proteomes" id="UP000645828">
    <property type="component" value="Unassembled WGS sequence"/>
</dbReference>
<evidence type="ECO:0000313" key="3">
    <source>
        <dbReference type="Proteomes" id="UP000645828"/>
    </source>
</evidence>
<feature type="region of interest" description="Disordered" evidence="1">
    <location>
        <begin position="156"/>
        <end position="178"/>
    </location>
</feature>
<gene>
    <name evidence="2" type="ORF">NYPRO_LOCUS6503</name>
</gene>